<dbReference type="PANTHER" id="PTHR45586:SF1">
    <property type="entry name" value="LIPOPOLYSACCHARIDE ASSEMBLY PROTEIN B"/>
    <property type="match status" value="1"/>
</dbReference>
<organism evidence="6 7">
    <name type="scientific">Roseburia hominis</name>
    <dbReference type="NCBI Taxonomy" id="301301"/>
    <lineage>
        <taxon>Bacteria</taxon>
        <taxon>Bacillati</taxon>
        <taxon>Bacillota</taxon>
        <taxon>Clostridia</taxon>
        <taxon>Lachnospirales</taxon>
        <taxon>Lachnospiraceae</taxon>
        <taxon>Roseburia</taxon>
    </lineage>
</organism>
<keyword evidence="4" id="KW-0175">Coiled coil</keyword>
<dbReference type="AlphaFoldDB" id="A0A395V742"/>
<name>A0A395V742_9FIRM</name>
<keyword evidence="5" id="KW-1133">Transmembrane helix</keyword>
<dbReference type="InterPro" id="IPR051012">
    <property type="entry name" value="CellSynth/LPSAsmb/PSIAsmb"/>
</dbReference>
<dbReference type="InterPro" id="IPR019734">
    <property type="entry name" value="TPR_rpt"/>
</dbReference>
<comment type="caution">
    <text evidence="6">The sequence shown here is derived from an EMBL/GenBank/DDBJ whole genome shotgun (WGS) entry which is preliminary data.</text>
</comment>
<accession>A0A395V742</accession>
<dbReference type="GeneID" id="93722534"/>
<dbReference type="EMBL" id="QRVL01000005">
    <property type="protein sequence ID" value="RGS40806.1"/>
    <property type="molecule type" value="Genomic_DNA"/>
</dbReference>
<reference evidence="6 7" key="1">
    <citation type="submission" date="2018-08" db="EMBL/GenBank/DDBJ databases">
        <title>A genome reference for cultivated species of the human gut microbiota.</title>
        <authorList>
            <person name="Zou Y."/>
            <person name="Xue W."/>
            <person name="Luo G."/>
        </authorList>
    </citation>
    <scope>NUCLEOTIDE SEQUENCE [LARGE SCALE GENOMIC DNA]</scope>
    <source>
        <strain evidence="6 7">AF22-12AC</strain>
    </source>
</reference>
<dbReference type="SUPFAM" id="SSF48452">
    <property type="entry name" value="TPR-like"/>
    <property type="match status" value="2"/>
</dbReference>
<evidence type="ECO:0000313" key="7">
    <source>
        <dbReference type="Proteomes" id="UP000266172"/>
    </source>
</evidence>
<evidence type="ECO:0000256" key="3">
    <source>
        <dbReference type="PROSITE-ProRule" id="PRU00339"/>
    </source>
</evidence>
<keyword evidence="5" id="KW-0812">Transmembrane</keyword>
<evidence type="ECO:0000256" key="4">
    <source>
        <dbReference type="SAM" id="Coils"/>
    </source>
</evidence>
<feature type="coiled-coil region" evidence="4">
    <location>
        <begin position="283"/>
        <end position="310"/>
    </location>
</feature>
<dbReference type="SMART" id="SM00028">
    <property type="entry name" value="TPR"/>
    <property type="match status" value="6"/>
</dbReference>
<dbReference type="Pfam" id="PF13432">
    <property type="entry name" value="TPR_16"/>
    <property type="match status" value="1"/>
</dbReference>
<evidence type="ECO:0000313" key="6">
    <source>
        <dbReference type="EMBL" id="RGS40806.1"/>
    </source>
</evidence>
<evidence type="ECO:0000256" key="5">
    <source>
        <dbReference type="SAM" id="Phobius"/>
    </source>
</evidence>
<proteinExistence type="predicted"/>
<evidence type="ECO:0000256" key="2">
    <source>
        <dbReference type="ARBA" id="ARBA00022803"/>
    </source>
</evidence>
<protein>
    <submittedName>
        <fullName evidence="6">Tetratricopeptide repeat protein</fullName>
    </submittedName>
</protein>
<feature type="repeat" description="TPR" evidence="3">
    <location>
        <begin position="407"/>
        <end position="440"/>
    </location>
</feature>
<dbReference type="Pfam" id="PF13181">
    <property type="entry name" value="TPR_8"/>
    <property type="match status" value="1"/>
</dbReference>
<dbReference type="OMA" id="YENNHIS"/>
<keyword evidence="2 3" id="KW-0802">TPR repeat</keyword>
<feature type="transmembrane region" description="Helical" evidence="5">
    <location>
        <begin position="238"/>
        <end position="261"/>
    </location>
</feature>
<dbReference type="InterPro" id="IPR011990">
    <property type="entry name" value="TPR-like_helical_dom_sf"/>
</dbReference>
<evidence type="ECO:0000256" key="1">
    <source>
        <dbReference type="ARBA" id="ARBA00022737"/>
    </source>
</evidence>
<keyword evidence="1" id="KW-0677">Repeat</keyword>
<sequence>MECYNCGAKLGKGDICQNCGANVKIYKKIIMASNAYYNDALEKAAVRDLSGAIESLRTSLRFYKMNIDARNLLGLVYFETGEVVEALTEWVISKNYQPRDNAASRYLNEIQNNPSRLDTINQTIKKYNQALLYCRQDSRDLAIIQLKKVLSLNPKLVSGHQLLALLYIQEKKYDLAKKSLRNAGKIDANNTTTLRYLKEVNAGLRENNPKKQKNEDLISYQSGNETIIQPRYLKDNSAIGTIINMVIGIAIGAAITCFLIVPGVRREIQNQAKAEVLDANNAVASKNQSISSLEAQIEDLTSQITDAKNEEESSAGKVNTYEQLLQAYVAYTDGDIEKAGTALGNVNTDYLSDDSMTVYDTINAQVNAEYISAVYKEATDAYNAQEFTQAIEDYLKVIELDETYDNGNALYYLAQSYRRNDDMDNAKTYYQKFADLYPGTERAANAQRYLNTEE</sequence>
<dbReference type="Proteomes" id="UP000266172">
    <property type="component" value="Unassembled WGS sequence"/>
</dbReference>
<gene>
    <name evidence="6" type="ORF">DWX93_08490</name>
</gene>
<dbReference type="PANTHER" id="PTHR45586">
    <property type="entry name" value="TPR REPEAT-CONTAINING PROTEIN PA4667"/>
    <property type="match status" value="1"/>
</dbReference>
<keyword evidence="5" id="KW-0472">Membrane</keyword>
<dbReference type="PROSITE" id="PS50005">
    <property type="entry name" value="TPR"/>
    <property type="match status" value="1"/>
</dbReference>
<dbReference type="Gene3D" id="1.25.40.10">
    <property type="entry name" value="Tetratricopeptide repeat domain"/>
    <property type="match status" value="3"/>
</dbReference>
<dbReference type="RefSeq" id="WP_014078844.1">
    <property type="nucleotide sequence ID" value="NZ_CAKMUY010000006.1"/>
</dbReference>